<dbReference type="STRING" id="767769.A0A1L9V175"/>
<dbReference type="OrthoDB" id="5360255at2759"/>
<feature type="region of interest" description="Disordered" evidence="1">
    <location>
        <begin position="291"/>
        <end position="412"/>
    </location>
</feature>
<reference evidence="3" key="1">
    <citation type="journal article" date="2017" name="Genome Biol.">
        <title>Comparative genomics reveals high biological diversity and specific adaptations in the industrially and medically important fungal genus Aspergillus.</title>
        <authorList>
            <person name="de Vries R.P."/>
            <person name="Riley R."/>
            <person name="Wiebenga A."/>
            <person name="Aguilar-Osorio G."/>
            <person name="Amillis S."/>
            <person name="Uchima C.A."/>
            <person name="Anderluh G."/>
            <person name="Asadollahi M."/>
            <person name="Askin M."/>
            <person name="Barry K."/>
            <person name="Battaglia E."/>
            <person name="Bayram O."/>
            <person name="Benocci T."/>
            <person name="Braus-Stromeyer S.A."/>
            <person name="Caldana C."/>
            <person name="Canovas D."/>
            <person name="Cerqueira G.C."/>
            <person name="Chen F."/>
            <person name="Chen W."/>
            <person name="Choi C."/>
            <person name="Clum A."/>
            <person name="Dos Santos R.A."/>
            <person name="Damasio A.R."/>
            <person name="Diallinas G."/>
            <person name="Emri T."/>
            <person name="Fekete E."/>
            <person name="Flipphi M."/>
            <person name="Freyberg S."/>
            <person name="Gallo A."/>
            <person name="Gournas C."/>
            <person name="Habgood R."/>
            <person name="Hainaut M."/>
            <person name="Harispe M.L."/>
            <person name="Henrissat B."/>
            <person name="Hilden K.S."/>
            <person name="Hope R."/>
            <person name="Hossain A."/>
            <person name="Karabika E."/>
            <person name="Karaffa L."/>
            <person name="Karanyi Z."/>
            <person name="Krasevec N."/>
            <person name="Kuo A."/>
            <person name="Kusch H."/>
            <person name="LaButti K."/>
            <person name="Lagendijk E.L."/>
            <person name="Lapidus A."/>
            <person name="Levasseur A."/>
            <person name="Lindquist E."/>
            <person name="Lipzen A."/>
            <person name="Logrieco A.F."/>
            <person name="MacCabe A."/>
            <person name="Maekelae M.R."/>
            <person name="Malavazi I."/>
            <person name="Melin P."/>
            <person name="Meyer V."/>
            <person name="Mielnichuk N."/>
            <person name="Miskei M."/>
            <person name="Molnar A.P."/>
            <person name="Mule G."/>
            <person name="Ngan C.Y."/>
            <person name="Orejas M."/>
            <person name="Orosz E."/>
            <person name="Ouedraogo J.P."/>
            <person name="Overkamp K.M."/>
            <person name="Park H.-S."/>
            <person name="Perrone G."/>
            <person name="Piumi F."/>
            <person name="Punt P.J."/>
            <person name="Ram A.F."/>
            <person name="Ramon A."/>
            <person name="Rauscher S."/>
            <person name="Record E."/>
            <person name="Riano-Pachon D.M."/>
            <person name="Robert V."/>
            <person name="Roehrig J."/>
            <person name="Ruller R."/>
            <person name="Salamov A."/>
            <person name="Salih N.S."/>
            <person name="Samson R.A."/>
            <person name="Sandor E."/>
            <person name="Sanguinetti M."/>
            <person name="Schuetze T."/>
            <person name="Sepcic K."/>
            <person name="Shelest E."/>
            <person name="Sherlock G."/>
            <person name="Sophianopoulou V."/>
            <person name="Squina F.M."/>
            <person name="Sun H."/>
            <person name="Susca A."/>
            <person name="Todd R.B."/>
            <person name="Tsang A."/>
            <person name="Unkles S.E."/>
            <person name="van de Wiele N."/>
            <person name="van Rossen-Uffink D."/>
            <person name="Oliveira J.V."/>
            <person name="Vesth T.C."/>
            <person name="Visser J."/>
            <person name="Yu J.-H."/>
            <person name="Zhou M."/>
            <person name="Andersen M.R."/>
            <person name="Archer D.B."/>
            <person name="Baker S.E."/>
            <person name="Benoit I."/>
            <person name="Brakhage A.A."/>
            <person name="Braus G.H."/>
            <person name="Fischer R."/>
            <person name="Frisvad J.C."/>
            <person name="Goldman G.H."/>
            <person name="Houbraken J."/>
            <person name="Oakley B."/>
            <person name="Pocsi I."/>
            <person name="Scazzocchio C."/>
            <person name="Seiboth B."/>
            <person name="vanKuyk P.A."/>
            <person name="Wortman J."/>
            <person name="Dyer P.S."/>
            <person name="Grigoriev I.V."/>
        </authorList>
    </citation>
    <scope>NUCLEOTIDE SEQUENCE [LARGE SCALE GENOMIC DNA]</scope>
    <source>
        <strain evidence="3">CBS 101740 / IMI 381727 / IBT 21946</strain>
    </source>
</reference>
<organism evidence="2 3">
    <name type="scientific">Aspergillus brasiliensis (strain CBS 101740 / IMI 381727 / IBT 21946)</name>
    <dbReference type="NCBI Taxonomy" id="767769"/>
    <lineage>
        <taxon>Eukaryota</taxon>
        <taxon>Fungi</taxon>
        <taxon>Dikarya</taxon>
        <taxon>Ascomycota</taxon>
        <taxon>Pezizomycotina</taxon>
        <taxon>Eurotiomycetes</taxon>
        <taxon>Eurotiomycetidae</taxon>
        <taxon>Eurotiales</taxon>
        <taxon>Aspergillaceae</taxon>
        <taxon>Aspergillus</taxon>
        <taxon>Aspergillus subgen. Circumdati</taxon>
    </lineage>
</organism>
<evidence type="ECO:0000313" key="2">
    <source>
        <dbReference type="EMBL" id="OJJ77666.1"/>
    </source>
</evidence>
<accession>A0A1L9V175</accession>
<name>A0A1L9V175_ASPBC</name>
<sequence>MQSLAHQFTDGTALARLSLAKFSHTTTSITHRGPLNWSHIMGNGDLTAIFEKRTLTSFTPDRVILKVLRVHEILVRRIQIKFTFDPDYYTALSILREIGCPVSEPSVGYMRKLASSQWNSESIEATSIARGPSYGSSMSGPFVPVGASAIQRPSTTRASNSSSSITACGFSQRHWHRTTYLTLTVNSMPSTSWSTAQTSDATCISASRDQDILASARTPLQYAPVIDSEDVRNRNKNTARPFTSSAAEHPPSLETLPPRRVLPWASTAKRANTMTKAPPAFSHATVTHGTSTNIATDTTDNPQIPTNSSQNAHSPQMRTQKQRRPATSCGRTTVPRPFSPSPALPDVNDDRKMPQAESDPNLPSRPGPYNQPPGLLTAIPQFNPPYPPGNTNSQAERADANKSPAGKQGEAHQGKIFDALTAADLSSYMSTPTEERMTRLETWVCSQLEDDGFLELCRDVEGIWQRIAFGR</sequence>
<dbReference type="OMA" id="RRFQLKF"/>
<dbReference type="RefSeq" id="XP_067484913.1">
    <property type="nucleotide sequence ID" value="XM_067628288.1"/>
</dbReference>
<keyword evidence="3" id="KW-1185">Reference proteome</keyword>
<dbReference type="VEuPathDB" id="FungiDB:ASPBRDRAFT_61195"/>
<dbReference type="GeneID" id="93580776"/>
<dbReference type="Proteomes" id="UP000184499">
    <property type="component" value="Unassembled WGS sequence"/>
</dbReference>
<protein>
    <submittedName>
        <fullName evidence="2">Uncharacterized protein</fullName>
    </submittedName>
</protein>
<feature type="compositionally biased region" description="Polar residues" evidence="1">
    <location>
        <begin position="236"/>
        <end position="246"/>
    </location>
</feature>
<evidence type="ECO:0000313" key="3">
    <source>
        <dbReference type="Proteomes" id="UP000184499"/>
    </source>
</evidence>
<dbReference type="AlphaFoldDB" id="A0A1L9V175"/>
<feature type="region of interest" description="Disordered" evidence="1">
    <location>
        <begin position="231"/>
        <end position="258"/>
    </location>
</feature>
<proteinExistence type="predicted"/>
<evidence type="ECO:0000256" key="1">
    <source>
        <dbReference type="SAM" id="MobiDB-lite"/>
    </source>
</evidence>
<gene>
    <name evidence="2" type="ORF">ASPBRDRAFT_61195</name>
</gene>
<dbReference type="EMBL" id="KV878679">
    <property type="protein sequence ID" value="OJJ77666.1"/>
    <property type="molecule type" value="Genomic_DNA"/>
</dbReference>
<feature type="compositionally biased region" description="Polar residues" evidence="1">
    <location>
        <begin position="291"/>
        <end position="319"/>
    </location>
</feature>